<dbReference type="AlphaFoldDB" id="A0A5B8UK54"/>
<dbReference type="RefSeq" id="WP_146788685.1">
    <property type="nucleotide sequence ID" value="NZ_BAABIO010000003.1"/>
</dbReference>
<dbReference type="GO" id="GO:0006508">
    <property type="term" value="P:proteolysis"/>
    <property type="evidence" value="ECO:0007669"/>
    <property type="project" value="InterPro"/>
</dbReference>
<organism evidence="3 4">
    <name type="scientific">Flavisolibacter ginsenosidimutans</name>
    <dbReference type="NCBI Taxonomy" id="661481"/>
    <lineage>
        <taxon>Bacteria</taxon>
        <taxon>Pseudomonadati</taxon>
        <taxon>Bacteroidota</taxon>
        <taxon>Chitinophagia</taxon>
        <taxon>Chitinophagales</taxon>
        <taxon>Chitinophagaceae</taxon>
        <taxon>Flavisolibacter</taxon>
    </lineage>
</organism>
<dbReference type="Gene3D" id="3.40.710.10">
    <property type="entry name" value="DD-peptidase/beta-lactamase superfamily"/>
    <property type="match status" value="2"/>
</dbReference>
<proteinExistence type="inferred from homology"/>
<evidence type="ECO:0008006" key="5">
    <source>
        <dbReference type="Google" id="ProtNLM"/>
    </source>
</evidence>
<evidence type="ECO:0000256" key="1">
    <source>
        <dbReference type="ARBA" id="ARBA00006096"/>
    </source>
</evidence>
<dbReference type="EMBL" id="CP042433">
    <property type="protein sequence ID" value="QEC56943.1"/>
    <property type="molecule type" value="Genomic_DNA"/>
</dbReference>
<dbReference type="InterPro" id="IPR000667">
    <property type="entry name" value="Peptidase_S13"/>
</dbReference>
<reference evidence="3 4" key="1">
    <citation type="journal article" date="2015" name="Int. J. Syst. Evol. Microbiol.">
        <title>Flavisolibacter ginsenosidimutans sp. nov., with ginsenoside-converting activity isolated from soil used for cultivating ginseng.</title>
        <authorList>
            <person name="Zhao Y."/>
            <person name="Liu Q."/>
            <person name="Kang M.S."/>
            <person name="Jin F."/>
            <person name="Yu H."/>
            <person name="Im W.T."/>
        </authorList>
    </citation>
    <scope>NUCLEOTIDE SEQUENCE [LARGE SCALE GENOMIC DNA]</scope>
    <source>
        <strain evidence="3 4">Gsoil 636</strain>
    </source>
</reference>
<accession>A0A5B8UK54</accession>
<evidence type="ECO:0000256" key="2">
    <source>
        <dbReference type="ARBA" id="ARBA00022801"/>
    </source>
</evidence>
<dbReference type="PROSITE" id="PS51257">
    <property type="entry name" value="PROKAR_LIPOPROTEIN"/>
    <property type="match status" value="1"/>
</dbReference>
<comment type="similarity">
    <text evidence="1">Belongs to the peptidase S13 family.</text>
</comment>
<evidence type="ECO:0000313" key="4">
    <source>
        <dbReference type="Proteomes" id="UP000321204"/>
    </source>
</evidence>
<keyword evidence="2" id="KW-0378">Hydrolase</keyword>
<dbReference type="Pfam" id="PF02113">
    <property type="entry name" value="Peptidase_S13"/>
    <property type="match status" value="2"/>
</dbReference>
<dbReference type="InterPro" id="IPR012338">
    <property type="entry name" value="Beta-lactam/transpept-like"/>
</dbReference>
<dbReference type="Proteomes" id="UP000321204">
    <property type="component" value="Chromosome"/>
</dbReference>
<dbReference type="KEGG" id="fgg:FSB75_13885"/>
<dbReference type="PANTHER" id="PTHR30023:SF0">
    <property type="entry name" value="PENICILLIN-SENSITIVE CARBOXYPEPTIDASE A"/>
    <property type="match status" value="1"/>
</dbReference>
<dbReference type="PANTHER" id="PTHR30023">
    <property type="entry name" value="D-ALANYL-D-ALANINE CARBOXYPEPTIDASE"/>
    <property type="match status" value="1"/>
</dbReference>
<dbReference type="SUPFAM" id="SSF56601">
    <property type="entry name" value="beta-lactamase/transpeptidase-like"/>
    <property type="match status" value="1"/>
</dbReference>
<sequence length="442" mass="50353">MRNIIPLFIAVNVFFLSGCGTASKLEKSAREDVLSSEALKTAHVGISVYEPATGKYWFNYQGDKYFVPASNTKIPTCYAAMKYLGDSLVGWYIRESDDTVYLKPNADPTFLHPDFSKQLLFKLLLTTKKKVSYEIPDNVQFKRFGSGWSWNDYAEPYMAERSPMPIYGNLVTFTMYGDSLNVIPAYFKSSNFFPSSSSGYGKNIDITRLKSTDNFIVQKTSTPFLRKQIPFTGADNANVEEILLLDTIWKLRKNFLMYYHGPYLQIKYNKFHSQPTDSLLRPMMHRSDNFFAEQSLLMVSNELLGYMNDEKIIDTLLKTDFKDLPQKPRWVDGSGLSRYNLFTPQDFVFILNKMKNEFGMPRIKNILATGGEGTLSNYYPKEKGFLYAKTGSLSGVVALSGFLTTKKGKDLIFSVQVNNHNGSATDVRRAVEKFIEGIRENN</sequence>
<dbReference type="GO" id="GO:0004185">
    <property type="term" value="F:serine-type carboxypeptidase activity"/>
    <property type="evidence" value="ECO:0007669"/>
    <property type="project" value="InterPro"/>
</dbReference>
<gene>
    <name evidence="3" type="ORF">FSB75_13885</name>
</gene>
<keyword evidence="4" id="KW-1185">Reference proteome</keyword>
<dbReference type="PRINTS" id="PR00922">
    <property type="entry name" value="DADACBPTASE3"/>
</dbReference>
<dbReference type="GO" id="GO:0000270">
    <property type="term" value="P:peptidoglycan metabolic process"/>
    <property type="evidence" value="ECO:0007669"/>
    <property type="project" value="TreeGrafter"/>
</dbReference>
<name>A0A5B8UK54_9BACT</name>
<dbReference type="OrthoDB" id="9802627at2"/>
<protein>
    <recommendedName>
        <fullName evidence="5">D-alanyl-D-alanine carboxypeptidase/D-alanyl-D-alanine-endopeptidase</fullName>
    </recommendedName>
</protein>
<evidence type="ECO:0000313" key="3">
    <source>
        <dbReference type="EMBL" id="QEC56943.1"/>
    </source>
</evidence>